<dbReference type="InParanoid" id="A0A2T3A9N1"/>
<evidence type="ECO:0000313" key="2">
    <source>
        <dbReference type="EMBL" id="PSR87301.1"/>
    </source>
</evidence>
<evidence type="ECO:0000313" key="3">
    <source>
        <dbReference type="Proteomes" id="UP000241462"/>
    </source>
</evidence>
<keyword evidence="1" id="KW-0732">Signal</keyword>
<dbReference type="Proteomes" id="UP000241462">
    <property type="component" value="Unassembled WGS sequence"/>
</dbReference>
<protein>
    <recommendedName>
        <fullName evidence="4">WAP domain-containing protein</fullName>
    </recommendedName>
</protein>
<proteinExistence type="predicted"/>
<name>A0A2T3A9N1_9PEZI</name>
<keyword evidence="3" id="KW-1185">Reference proteome</keyword>
<gene>
    <name evidence="2" type="ORF">BD289DRAFT_236118</name>
</gene>
<dbReference type="OrthoDB" id="4499262at2759"/>
<sequence>MRLLSCAAALVLLTGRVFAQLDMYGLMEDPAQQFWQSGVARPPFLARRDGDCGTGKHPCSDINSTLCCPNTQYCIVSETDFTAQCCDVGSNCGNPCSASMYLTSKLTTITKLGRRFGLVSDYASPGRRRCNTMDIFLMHACTHLPARSYV</sequence>
<feature type="signal peptide" evidence="1">
    <location>
        <begin position="1"/>
        <end position="19"/>
    </location>
</feature>
<organism evidence="2 3">
    <name type="scientific">Coniella lustricola</name>
    <dbReference type="NCBI Taxonomy" id="2025994"/>
    <lineage>
        <taxon>Eukaryota</taxon>
        <taxon>Fungi</taxon>
        <taxon>Dikarya</taxon>
        <taxon>Ascomycota</taxon>
        <taxon>Pezizomycotina</taxon>
        <taxon>Sordariomycetes</taxon>
        <taxon>Sordariomycetidae</taxon>
        <taxon>Diaporthales</taxon>
        <taxon>Schizoparmaceae</taxon>
        <taxon>Coniella</taxon>
    </lineage>
</organism>
<reference evidence="2 3" key="1">
    <citation type="journal article" date="2018" name="Mycol. Prog.">
        <title>Coniella lustricola, a new species from submerged detritus.</title>
        <authorList>
            <person name="Raudabaugh D.B."/>
            <person name="Iturriaga T."/>
            <person name="Carver A."/>
            <person name="Mondo S."/>
            <person name="Pangilinan J."/>
            <person name="Lipzen A."/>
            <person name="He G."/>
            <person name="Amirebrahimi M."/>
            <person name="Grigoriev I.V."/>
            <person name="Miller A.N."/>
        </authorList>
    </citation>
    <scope>NUCLEOTIDE SEQUENCE [LARGE SCALE GENOMIC DNA]</scope>
    <source>
        <strain evidence="2 3">B22-T-1</strain>
    </source>
</reference>
<dbReference type="EMBL" id="KZ678430">
    <property type="protein sequence ID" value="PSR87301.1"/>
    <property type="molecule type" value="Genomic_DNA"/>
</dbReference>
<feature type="chain" id="PRO_5015462662" description="WAP domain-containing protein" evidence="1">
    <location>
        <begin position="20"/>
        <end position="150"/>
    </location>
</feature>
<evidence type="ECO:0008006" key="4">
    <source>
        <dbReference type="Google" id="ProtNLM"/>
    </source>
</evidence>
<accession>A0A2T3A9N1</accession>
<dbReference type="AlphaFoldDB" id="A0A2T3A9N1"/>
<dbReference type="STRING" id="2025994.A0A2T3A9N1"/>
<evidence type="ECO:0000256" key="1">
    <source>
        <dbReference type="SAM" id="SignalP"/>
    </source>
</evidence>